<accession>A0A0L8LC73</accession>
<dbReference type="InterPro" id="IPR003594">
    <property type="entry name" value="HATPase_dom"/>
</dbReference>
<dbReference type="AlphaFoldDB" id="A0A0L8LC73"/>
<dbReference type="PANTHER" id="PTHR35526">
    <property type="entry name" value="ANTI-SIGMA-F FACTOR RSBW-RELATED"/>
    <property type="match status" value="1"/>
</dbReference>
<name>A0A0L8LC73_STRVR</name>
<dbReference type="InterPro" id="IPR050267">
    <property type="entry name" value="Anti-sigma-factor_SerPK"/>
</dbReference>
<keyword evidence="1" id="KW-0418">Kinase</keyword>
<reference evidence="4 5" key="1">
    <citation type="submission" date="2015-06" db="EMBL/GenBank/DDBJ databases">
        <authorList>
            <person name="Hoefler B.C."/>
            <person name="Straight P.D."/>
        </authorList>
    </citation>
    <scope>NUCLEOTIDE SEQUENCE [LARGE SCALE GENOMIC DNA]</scope>
    <source>
        <strain evidence="4 5">NRRL 3427</strain>
    </source>
</reference>
<dbReference type="Pfam" id="PF13581">
    <property type="entry name" value="HATPase_c_2"/>
    <property type="match status" value="1"/>
</dbReference>
<organism evidence="4 5">
    <name type="scientific">Streptomyces viridochromogenes</name>
    <dbReference type="NCBI Taxonomy" id="1938"/>
    <lineage>
        <taxon>Bacteria</taxon>
        <taxon>Bacillati</taxon>
        <taxon>Actinomycetota</taxon>
        <taxon>Actinomycetes</taxon>
        <taxon>Kitasatosporales</taxon>
        <taxon>Streptomycetaceae</taxon>
        <taxon>Streptomyces</taxon>
    </lineage>
</organism>
<evidence type="ECO:0000313" key="5">
    <source>
        <dbReference type="Proteomes" id="UP000037023"/>
    </source>
</evidence>
<comment type="caution">
    <text evidence="4">The sequence shown here is derived from an EMBL/GenBank/DDBJ whole genome shotgun (WGS) entry which is preliminary data.</text>
</comment>
<dbReference type="Proteomes" id="UP000037023">
    <property type="component" value="Unassembled WGS sequence"/>
</dbReference>
<evidence type="ECO:0000259" key="3">
    <source>
        <dbReference type="Pfam" id="PF13581"/>
    </source>
</evidence>
<dbReference type="RefSeq" id="WP_053194407.1">
    <property type="nucleotide sequence ID" value="NZ_LGUP01000022.1"/>
</dbReference>
<proteinExistence type="predicted"/>
<dbReference type="OrthoDB" id="4304137at2"/>
<evidence type="ECO:0000313" key="4">
    <source>
        <dbReference type="EMBL" id="KOG35838.1"/>
    </source>
</evidence>
<feature type="region of interest" description="Disordered" evidence="2">
    <location>
        <begin position="135"/>
        <end position="154"/>
    </location>
</feature>
<dbReference type="EMBL" id="LGUP01000022">
    <property type="protein sequence ID" value="KOG35838.1"/>
    <property type="molecule type" value="Genomic_DNA"/>
</dbReference>
<gene>
    <name evidence="4" type="ORF">ADK34_04285</name>
</gene>
<dbReference type="InterPro" id="IPR036890">
    <property type="entry name" value="HATPase_C_sf"/>
</dbReference>
<dbReference type="PANTHER" id="PTHR35526:SF3">
    <property type="entry name" value="ANTI-SIGMA-F FACTOR RSBW"/>
    <property type="match status" value="1"/>
</dbReference>
<evidence type="ECO:0000256" key="1">
    <source>
        <dbReference type="ARBA" id="ARBA00022527"/>
    </source>
</evidence>
<dbReference type="CDD" id="cd16936">
    <property type="entry name" value="HATPase_RsbW-like"/>
    <property type="match status" value="1"/>
</dbReference>
<dbReference type="GO" id="GO:0004674">
    <property type="term" value="F:protein serine/threonine kinase activity"/>
    <property type="evidence" value="ECO:0007669"/>
    <property type="project" value="UniProtKB-KW"/>
</dbReference>
<dbReference type="Gene3D" id="3.30.565.10">
    <property type="entry name" value="Histidine kinase-like ATPase, C-terminal domain"/>
    <property type="match status" value="1"/>
</dbReference>
<sequence>MRKTDDAHITDAFVRGGLSPSRARRLTVDFLQGLARRGRSVPPRAVEAARLVTSELVTNAYEHAPGPVLLELRLEGGLVAITVWDSEPALPVVGDADPARVGRHGLEVVTSVARHFEVRREPVGKRVTAHIALDGETAPERAPARDGRGTRVRR</sequence>
<protein>
    <submittedName>
        <fullName evidence="4">Regulator</fullName>
    </submittedName>
</protein>
<dbReference type="SUPFAM" id="SSF55874">
    <property type="entry name" value="ATPase domain of HSP90 chaperone/DNA topoisomerase II/histidine kinase"/>
    <property type="match status" value="1"/>
</dbReference>
<evidence type="ECO:0000256" key="2">
    <source>
        <dbReference type="SAM" id="MobiDB-lite"/>
    </source>
</evidence>
<keyword evidence="1" id="KW-0808">Transferase</keyword>
<keyword evidence="1" id="KW-0723">Serine/threonine-protein kinase</keyword>
<feature type="domain" description="Histidine kinase/HSP90-like ATPase" evidence="3">
    <location>
        <begin position="27"/>
        <end position="129"/>
    </location>
</feature>
<feature type="compositionally biased region" description="Basic and acidic residues" evidence="2">
    <location>
        <begin position="138"/>
        <end position="154"/>
    </location>
</feature>
<dbReference type="PATRIC" id="fig|1938.6.peg.947"/>